<sequence>MALVNDPAFLIYQLRVSFLRANDPAGERVLTFNDLAVPLTGSGAARGRQGSAPSPMSPAARRNTSASELRQQVAQNTAANAYIMACGHYPETETVGSPEIDHNEGYMYSRPAPRMAHPGTGMRGQDGGAAPPPSARYPDGASAAGRTKRTNRNAKVAPTGEGREEVVGLGVVPQHPDMMLLDEYVEQDTRISAYAEGGEPPPQTSRRSLDIVRPRPLAVVDEIADPGSLSDSAQAQCLSEQGWPPKNMPPRRSLDTIQRPDGNLSAQTPASQAVTRGDRKRYQGHATSNSVATIRLQRPSEFQRKGSSRDAMALGIDFDVKSMFEGGDQAVAFYEGSQHTAATSPELKVQQRHPPSSKASTDSASSQDCTLDQDRLDDRVAGAMSTGAQRSKRQGSESASQSSIRGGSGSIALRAKRSDASTRTLLTGQREDSGSTAPTLKRSVTLPTKRPGAYHYHGGAAGQKSKWVGGAYVDAQRQQGSNQASGWVGGAEQTSWDQSSDDDDDMTPLSRRGASTHTWYGPRAGIRPISMFPPPGANAVYPIPPMPLMFGADDSDDDIDLEGDDGSSRTPALLGLGFGRGLLRPRAASPTPSVHSRRNSIIMLSTDKKRSTRLFPKPALATSVPVPSPLSATPVASAVSGAKYEYLTQESSGSRPRGISDPEGRQSARGSKAELPLLATLSPNIKLGGNSGSMELLRAADNSTPLVSARALDWSFKGACAAATMGSKNQVGGLADLATKFEYVPPLTPAKSGLSALLSSKIEIRQNPFSGEFSAIGNATGGSSLLGLKVFVICGSGAQSQLLNVKVRQTATVEQVIGFALHRYIDDGLSPPLEPDLQDVVMWALRIAEDGEVDDDFPALDRTRPVASFGYDEFALCLSTPDQVKLNEDIRVRQGRPPRMVRPKSLLPMASATSAAATSLTASVDASDGGAKRKLYCKISHRVEVSKVVLQPSRAATSSTAGIFVGTAAHSRLVSQLPTPFGKPQRRPSSPGSGSSAMCESRLFKIRVLGEPQSAEALRTTTVETDSSATIDMVLALVCRKKQFSEDRYALGVLEDDLFIALDANMRVSQIPLGIELCLQKVGATLLAPEPNDRVPRWSTDGGVSGALLTGTARTSAVDGSGADSSSVYHTFRVIRRAQMFTRHERSLVIDGDVVTLMPSDHRIETAKTLTFHISNIVCKRNQKSPKKIRLFISRRGSTGEKSVDLEAMTEEDAIQICNILLRLHDQYVSNGA</sequence>
<feature type="region of interest" description="Disordered" evidence="2">
    <location>
        <begin position="41"/>
        <end position="67"/>
    </location>
</feature>
<dbReference type="PANTHER" id="PTHR13335:SF1">
    <property type="entry name" value="TARGET OF RAPAMYCIN COMPLEX 2 SUBUNIT MAPKAP1"/>
    <property type="match status" value="1"/>
</dbReference>
<dbReference type="GO" id="GO:0038203">
    <property type="term" value="P:TORC2 signaling"/>
    <property type="evidence" value="ECO:0007669"/>
    <property type="project" value="TreeGrafter"/>
</dbReference>
<feature type="region of interest" description="Disordered" evidence="2">
    <location>
        <begin position="239"/>
        <end position="290"/>
    </location>
</feature>
<dbReference type="GO" id="GO:0016301">
    <property type="term" value="F:kinase activity"/>
    <property type="evidence" value="ECO:0007669"/>
    <property type="project" value="UniProtKB-KW"/>
</dbReference>
<name>A0A9W8IPZ2_9FUNG</name>
<feature type="compositionally biased region" description="Low complexity" evidence="2">
    <location>
        <begin position="41"/>
        <end position="52"/>
    </location>
</feature>
<comment type="similarity">
    <text evidence="1">Belongs to the SIN1 family.</text>
</comment>
<gene>
    <name evidence="5" type="primary">AVO1</name>
    <name evidence="5" type="ORF">GGH94_002810</name>
</gene>
<evidence type="ECO:0000259" key="4">
    <source>
        <dbReference type="Pfam" id="PF16979"/>
    </source>
</evidence>
<dbReference type="InterPro" id="IPR031567">
    <property type="entry name" value="CRIM_dom"/>
</dbReference>
<reference evidence="5" key="1">
    <citation type="submission" date="2022-07" db="EMBL/GenBank/DDBJ databases">
        <title>Phylogenomic reconstructions and comparative analyses of Kickxellomycotina fungi.</title>
        <authorList>
            <person name="Reynolds N.K."/>
            <person name="Stajich J.E."/>
            <person name="Barry K."/>
            <person name="Grigoriev I.V."/>
            <person name="Crous P."/>
            <person name="Smith M.E."/>
        </authorList>
    </citation>
    <scope>NUCLEOTIDE SEQUENCE</scope>
    <source>
        <strain evidence="5">RSA 476</strain>
    </source>
</reference>
<dbReference type="Pfam" id="PF16979">
    <property type="entry name" value="SIN1_PH"/>
    <property type="match status" value="1"/>
</dbReference>
<feature type="domain" description="CRIM" evidence="3">
    <location>
        <begin position="751"/>
        <end position="888"/>
    </location>
</feature>
<feature type="region of interest" description="Disordered" evidence="2">
    <location>
        <begin position="479"/>
        <end position="516"/>
    </location>
</feature>
<feature type="compositionally biased region" description="Polar residues" evidence="2">
    <location>
        <begin position="264"/>
        <end position="274"/>
    </location>
</feature>
<feature type="region of interest" description="Disordered" evidence="2">
    <location>
        <begin position="342"/>
        <end position="369"/>
    </location>
</feature>
<dbReference type="GO" id="GO:0005886">
    <property type="term" value="C:plasma membrane"/>
    <property type="evidence" value="ECO:0007669"/>
    <property type="project" value="TreeGrafter"/>
</dbReference>
<feature type="compositionally biased region" description="Low complexity" evidence="2">
    <location>
        <begin position="356"/>
        <end position="366"/>
    </location>
</feature>
<dbReference type="GO" id="GO:0005546">
    <property type="term" value="F:phosphatidylinositol-4,5-bisphosphate binding"/>
    <property type="evidence" value="ECO:0007669"/>
    <property type="project" value="TreeGrafter"/>
</dbReference>
<evidence type="ECO:0000313" key="5">
    <source>
        <dbReference type="EMBL" id="KAJ2864602.1"/>
    </source>
</evidence>
<protein>
    <submittedName>
        <fullName evidence="5">Component of a membrane-bound complex containing the Tor2p kinase</fullName>
    </submittedName>
</protein>
<dbReference type="AlphaFoldDB" id="A0A9W8IPZ2"/>
<comment type="caution">
    <text evidence="5">The sequence shown here is derived from an EMBL/GenBank/DDBJ whole genome shotgun (WGS) entry which is preliminary data.</text>
</comment>
<feature type="region of interest" description="Disordered" evidence="2">
    <location>
        <begin position="976"/>
        <end position="997"/>
    </location>
</feature>
<keyword evidence="5" id="KW-0418">Kinase</keyword>
<evidence type="ECO:0000256" key="2">
    <source>
        <dbReference type="SAM" id="MobiDB-lite"/>
    </source>
</evidence>
<feature type="compositionally biased region" description="Low complexity" evidence="2">
    <location>
        <begin position="987"/>
        <end position="996"/>
    </location>
</feature>
<dbReference type="Gene3D" id="2.30.29.30">
    <property type="entry name" value="Pleckstrin-homology domain (PH domain)/Phosphotyrosine-binding domain (PTB)"/>
    <property type="match status" value="1"/>
</dbReference>
<dbReference type="EMBL" id="JANBUY010000083">
    <property type="protein sequence ID" value="KAJ2864602.1"/>
    <property type="molecule type" value="Genomic_DNA"/>
</dbReference>
<dbReference type="InterPro" id="IPR011993">
    <property type="entry name" value="PH-like_dom_sf"/>
</dbReference>
<dbReference type="Proteomes" id="UP001140074">
    <property type="component" value="Unassembled WGS sequence"/>
</dbReference>
<feature type="domain" description="SIN1-type PH" evidence="4">
    <location>
        <begin position="1128"/>
        <end position="1219"/>
    </location>
</feature>
<dbReference type="Pfam" id="PF16978">
    <property type="entry name" value="CRIM"/>
    <property type="match status" value="1"/>
</dbReference>
<keyword evidence="5" id="KW-0808">Transferase</keyword>
<organism evidence="5 6">
    <name type="scientific">Coemansia aciculifera</name>
    <dbReference type="NCBI Taxonomy" id="417176"/>
    <lineage>
        <taxon>Eukaryota</taxon>
        <taxon>Fungi</taxon>
        <taxon>Fungi incertae sedis</taxon>
        <taxon>Zoopagomycota</taxon>
        <taxon>Kickxellomycotina</taxon>
        <taxon>Kickxellomycetes</taxon>
        <taxon>Kickxellales</taxon>
        <taxon>Kickxellaceae</taxon>
        <taxon>Coemansia</taxon>
    </lineage>
</organism>
<feature type="compositionally biased region" description="Low complexity" evidence="2">
    <location>
        <begin position="396"/>
        <end position="405"/>
    </location>
</feature>
<feature type="region of interest" description="Disordered" evidence="2">
    <location>
        <begin position="647"/>
        <end position="672"/>
    </location>
</feature>
<proteinExistence type="inferred from homology"/>
<dbReference type="PANTHER" id="PTHR13335">
    <property type="entry name" value="TARGET OF RAPAMYCIN COMPLEX 2 SUBUNIT MAPKAP1"/>
    <property type="match status" value="1"/>
</dbReference>
<evidence type="ECO:0000313" key="6">
    <source>
        <dbReference type="Proteomes" id="UP001140074"/>
    </source>
</evidence>
<dbReference type="InterPro" id="IPR008828">
    <property type="entry name" value="Sin1/Avo1"/>
</dbReference>
<feature type="region of interest" description="Disordered" evidence="2">
    <location>
        <begin position="194"/>
        <end position="213"/>
    </location>
</feature>
<keyword evidence="6" id="KW-1185">Reference proteome</keyword>
<accession>A0A9W8IPZ2</accession>
<dbReference type="InterPro" id="IPR031313">
    <property type="entry name" value="Sin1_PH_dom"/>
</dbReference>
<dbReference type="GO" id="GO:0005737">
    <property type="term" value="C:cytoplasm"/>
    <property type="evidence" value="ECO:0007669"/>
    <property type="project" value="TreeGrafter"/>
</dbReference>
<evidence type="ECO:0000259" key="3">
    <source>
        <dbReference type="Pfam" id="PF16978"/>
    </source>
</evidence>
<evidence type="ECO:0000256" key="1">
    <source>
        <dbReference type="ARBA" id="ARBA00009407"/>
    </source>
</evidence>
<feature type="region of interest" description="Disordered" evidence="2">
    <location>
        <begin position="383"/>
        <end position="460"/>
    </location>
</feature>
<feature type="region of interest" description="Disordered" evidence="2">
    <location>
        <begin position="114"/>
        <end position="161"/>
    </location>
</feature>
<dbReference type="GO" id="GO:0031932">
    <property type="term" value="C:TORC2 complex"/>
    <property type="evidence" value="ECO:0007669"/>
    <property type="project" value="InterPro"/>
</dbReference>